<proteinExistence type="predicted"/>
<evidence type="ECO:0000313" key="1">
    <source>
        <dbReference type="EMBL" id="PZG12988.1"/>
    </source>
</evidence>
<dbReference type="AlphaFoldDB" id="A0A2W2EKV3"/>
<dbReference type="EMBL" id="POTY01000191">
    <property type="protein sequence ID" value="PZG12988.1"/>
    <property type="molecule type" value="Genomic_DNA"/>
</dbReference>
<name>A0A2W2EKV3_9ACTN</name>
<evidence type="ECO:0000313" key="2">
    <source>
        <dbReference type="Proteomes" id="UP000248924"/>
    </source>
</evidence>
<accession>A0A2W2EKV3</accession>
<protein>
    <submittedName>
        <fullName evidence="1">Uncharacterized protein</fullName>
    </submittedName>
</protein>
<dbReference type="Proteomes" id="UP000248924">
    <property type="component" value="Unassembled WGS sequence"/>
</dbReference>
<reference evidence="1 2" key="1">
    <citation type="submission" date="2018-01" db="EMBL/GenBank/DDBJ databases">
        <title>Draft genome sequence of Jishengella sp. NA12.</title>
        <authorList>
            <person name="Sahin N."/>
            <person name="Ay H."/>
            <person name="Saygin H."/>
        </authorList>
    </citation>
    <scope>NUCLEOTIDE SEQUENCE [LARGE SCALE GENOMIC DNA]</scope>
    <source>
        <strain evidence="1 2">NA12</strain>
    </source>
</reference>
<sequence length="133" mass="14260">MEATGNCRELHSIEVRDGQQWVPLHIAQASRILATSVGQMVDTLIKVHGGWSADAAARADATAEPGTDEWRNALGPHEDATLTADGRPAATGGWCTCPAVGDDEWVRYERWSARGREAHGYVHAGCRALVQAG</sequence>
<gene>
    <name evidence="1" type="ORF">C1I95_24580</name>
</gene>
<organism evidence="1 2">
    <name type="scientific">Micromonospora craterilacus</name>
    <dbReference type="NCBI Taxonomy" id="1655439"/>
    <lineage>
        <taxon>Bacteria</taxon>
        <taxon>Bacillati</taxon>
        <taxon>Actinomycetota</taxon>
        <taxon>Actinomycetes</taxon>
        <taxon>Micromonosporales</taxon>
        <taxon>Micromonosporaceae</taxon>
        <taxon>Micromonospora</taxon>
    </lineage>
</organism>
<keyword evidence="2" id="KW-1185">Reference proteome</keyword>
<comment type="caution">
    <text evidence="1">The sequence shown here is derived from an EMBL/GenBank/DDBJ whole genome shotgun (WGS) entry which is preliminary data.</text>
</comment>